<dbReference type="SMART" id="SM00934">
    <property type="entry name" value="OMPdecase"/>
    <property type="match status" value="1"/>
</dbReference>
<dbReference type="EC" id="4.1.1.23" evidence="7"/>
<evidence type="ECO:0000256" key="6">
    <source>
        <dbReference type="ARBA" id="ARBA00049157"/>
    </source>
</evidence>
<protein>
    <recommendedName>
        <fullName evidence="7">Orotidine 5'-phosphate decarboxylase</fullName>
        <ecNumber evidence="7">4.1.1.23</ecNumber>
    </recommendedName>
    <alternativeName>
        <fullName evidence="7">OMP decarboxylase</fullName>
        <shortName evidence="7">OMPDCase</shortName>
        <shortName evidence="7">OMPdecase</shortName>
    </alternativeName>
</protein>
<dbReference type="EMBL" id="RLII01000004">
    <property type="protein sequence ID" value="RXE59781.1"/>
    <property type="molecule type" value="Genomic_DNA"/>
</dbReference>
<dbReference type="GO" id="GO:0006207">
    <property type="term" value="P:'de novo' pyrimidine nucleobase biosynthetic process"/>
    <property type="evidence" value="ECO:0007669"/>
    <property type="project" value="InterPro"/>
</dbReference>
<dbReference type="GO" id="GO:0044205">
    <property type="term" value="P:'de novo' UMP biosynthetic process"/>
    <property type="evidence" value="ECO:0007669"/>
    <property type="project" value="UniProtKB-UniRule"/>
</dbReference>
<dbReference type="InterPro" id="IPR013785">
    <property type="entry name" value="Aldolase_TIM"/>
</dbReference>
<dbReference type="InterPro" id="IPR001754">
    <property type="entry name" value="OMPdeCOase_dom"/>
</dbReference>
<evidence type="ECO:0000259" key="8">
    <source>
        <dbReference type="SMART" id="SM00934"/>
    </source>
</evidence>
<dbReference type="RefSeq" id="WP_069193533.1">
    <property type="nucleotide sequence ID" value="NZ_RLII01000004.1"/>
</dbReference>
<keyword evidence="10" id="KW-1185">Reference proteome</keyword>
<dbReference type="InterPro" id="IPR011060">
    <property type="entry name" value="RibuloseP-bd_barrel"/>
</dbReference>
<dbReference type="Pfam" id="PF00215">
    <property type="entry name" value="OMPdecase"/>
    <property type="match status" value="1"/>
</dbReference>
<feature type="active site" description="Proton donor" evidence="7">
    <location>
        <position position="106"/>
    </location>
</feature>
<evidence type="ECO:0000256" key="2">
    <source>
        <dbReference type="ARBA" id="ARBA00008847"/>
    </source>
</evidence>
<dbReference type="SUPFAM" id="SSF51366">
    <property type="entry name" value="Ribulose-phoshate binding barrel"/>
    <property type="match status" value="1"/>
</dbReference>
<proteinExistence type="inferred from homology"/>
<comment type="caution">
    <text evidence="9">The sequence shown here is derived from an EMBL/GenBank/DDBJ whole genome shotgun (WGS) entry which is preliminary data.</text>
</comment>
<evidence type="ECO:0000256" key="3">
    <source>
        <dbReference type="ARBA" id="ARBA00022793"/>
    </source>
</evidence>
<accession>A0A4Q0I622</accession>
<dbReference type="CDD" id="cd04725">
    <property type="entry name" value="OMP_decarboxylase_like"/>
    <property type="match status" value="1"/>
</dbReference>
<evidence type="ECO:0000256" key="4">
    <source>
        <dbReference type="ARBA" id="ARBA00022975"/>
    </source>
</evidence>
<evidence type="ECO:0000256" key="5">
    <source>
        <dbReference type="ARBA" id="ARBA00023239"/>
    </source>
</evidence>
<dbReference type="AlphaFoldDB" id="A0A4Q0I622"/>
<comment type="catalytic activity">
    <reaction evidence="6 7">
        <text>orotidine 5'-phosphate + H(+) = UMP + CO2</text>
        <dbReference type="Rhea" id="RHEA:11596"/>
        <dbReference type="ChEBI" id="CHEBI:15378"/>
        <dbReference type="ChEBI" id="CHEBI:16526"/>
        <dbReference type="ChEBI" id="CHEBI:57538"/>
        <dbReference type="ChEBI" id="CHEBI:57865"/>
        <dbReference type="EC" id="4.1.1.23"/>
    </reaction>
</comment>
<dbReference type="InterPro" id="IPR011995">
    <property type="entry name" value="OMPdecase_type-2"/>
</dbReference>
<sequence>MFVDMLIEKIKEKDNPSVVGLDPKIEYVPSFIKEDMYKEHGKNSKGAAQAILLFNKYIIDAICDIVPAVKPQLAYYEMYGLEGIKAFYETCRYAKDKGLLVIADGKRNDIGSTAECYSSAYIGRTVIDEDISEAAFDVDALTVNPYLGVDGIKPFIDDCIKYNKGIFVLVKTSNKSSGQLQDLLTQEGKSIYEVVAEHVESWGANKKGKYGYSSVGAVVGATYPNQAKILRKILKSSYILVPGYGAQGGTARDVAHSFNSDGLGAIVNASRSIMCAYKSEQWKDLYSEEKFYEASRAEAIRMKEDINSVLHNSK</sequence>
<reference evidence="10" key="1">
    <citation type="submission" date="2018-11" db="EMBL/GenBank/DDBJ databases">
        <title>Genome sequencing of a novel mesophilic and cellulolytic organism within the genus Hungateiclostridium.</title>
        <authorList>
            <person name="Rettenmaier R."/>
            <person name="Liebl W."/>
            <person name="Zverlov V."/>
        </authorList>
    </citation>
    <scope>NUCLEOTIDE SEQUENCE [LARGE SCALE GENOMIC DNA]</scope>
    <source>
        <strain evidence="10">N2K1</strain>
    </source>
</reference>
<comment type="pathway">
    <text evidence="1 7">Pyrimidine metabolism; UMP biosynthesis via de novo pathway; UMP from orotate: step 2/2.</text>
</comment>
<dbReference type="UniPathway" id="UPA00070">
    <property type="reaction ID" value="UER00120"/>
</dbReference>
<comment type="similarity">
    <text evidence="2 7">Belongs to the OMP decarboxylase family. Type 2 subfamily.</text>
</comment>
<keyword evidence="3 7" id="KW-0210">Decarboxylase</keyword>
<dbReference type="GO" id="GO:0004590">
    <property type="term" value="F:orotidine-5'-phosphate decarboxylase activity"/>
    <property type="evidence" value="ECO:0007669"/>
    <property type="project" value="UniProtKB-UniRule"/>
</dbReference>
<organism evidence="9 10">
    <name type="scientific">Acetivibrio mesophilus</name>
    <dbReference type="NCBI Taxonomy" id="2487273"/>
    <lineage>
        <taxon>Bacteria</taxon>
        <taxon>Bacillati</taxon>
        <taxon>Bacillota</taxon>
        <taxon>Clostridia</taxon>
        <taxon>Eubacteriales</taxon>
        <taxon>Oscillospiraceae</taxon>
        <taxon>Acetivibrio</taxon>
    </lineage>
</organism>
<dbReference type="Gene3D" id="3.20.20.70">
    <property type="entry name" value="Aldolase class I"/>
    <property type="match status" value="1"/>
</dbReference>
<feature type="domain" description="Orotidine 5'-phosphate decarboxylase" evidence="8">
    <location>
        <begin position="16"/>
        <end position="286"/>
    </location>
</feature>
<keyword evidence="5 7" id="KW-0456">Lyase</keyword>
<name>A0A4Q0I622_9FIRM</name>
<dbReference type="NCBIfam" id="TIGR02127">
    <property type="entry name" value="pyrF_sub2"/>
    <property type="match status" value="1"/>
</dbReference>
<dbReference type="OrthoDB" id="9808470at2"/>
<dbReference type="HAMAP" id="MF_01215">
    <property type="entry name" value="OMPdecase_type2"/>
    <property type="match status" value="1"/>
</dbReference>
<gene>
    <name evidence="7 9" type="primary">pyrF</name>
    <name evidence="9" type="ORF">EFD62_05550</name>
</gene>
<dbReference type="PROSITE" id="PS00156">
    <property type="entry name" value="OMPDECASE"/>
    <property type="match status" value="1"/>
</dbReference>
<evidence type="ECO:0000313" key="9">
    <source>
        <dbReference type="EMBL" id="RXE59781.1"/>
    </source>
</evidence>
<dbReference type="PANTHER" id="PTHR43375:SF1">
    <property type="entry name" value="OROTIDINE 5'-PHOSPHATE DECARBOXYLASE"/>
    <property type="match status" value="1"/>
</dbReference>
<evidence type="ECO:0000256" key="7">
    <source>
        <dbReference type="HAMAP-Rule" id="MF_01215"/>
    </source>
</evidence>
<dbReference type="PANTHER" id="PTHR43375">
    <property type="entry name" value="OROTIDINE 5'-PHOSPHATE DECARBOXYLASE"/>
    <property type="match status" value="1"/>
</dbReference>
<keyword evidence="4 7" id="KW-0665">Pyrimidine biosynthesis</keyword>
<dbReference type="InterPro" id="IPR018089">
    <property type="entry name" value="OMPdecase_AS"/>
</dbReference>
<dbReference type="Proteomes" id="UP000289166">
    <property type="component" value="Unassembled WGS sequence"/>
</dbReference>
<evidence type="ECO:0000256" key="1">
    <source>
        <dbReference type="ARBA" id="ARBA00004861"/>
    </source>
</evidence>
<evidence type="ECO:0000313" key="10">
    <source>
        <dbReference type="Proteomes" id="UP000289166"/>
    </source>
</evidence>